<evidence type="ECO:0000313" key="2">
    <source>
        <dbReference type="Proteomes" id="UP000588647"/>
    </source>
</evidence>
<organism evidence="1 2">
    <name type="scientific">Aurantimonas endophytica</name>
    <dbReference type="NCBI Taxonomy" id="1522175"/>
    <lineage>
        <taxon>Bacteria</taxon>
        <taxon>Pseudomonadati</taxon>
        <taxon>Pseudomonadota</taxon>
        <taxon>Alphaproteobacteria</taxon>
        <taxon>Hyphomicrobiales</taxon>
        <taxon>Aurantimonadaceae</taxon>
        <taxon>Aurantimonas</taxon>
    </lineage>
</organism>
<protein>
    <submittedName>
        <fullName evidence="1">Uncharacterized protein</fullName>
    </submittedName>
</protein>
<dbReference type="Proteomes" id="UP000588647">
    <property type="component" value="Unassembled WGS sequence"/>
</dbReference>
<evidence type="ECO:0000313" key="1">
    <source>
        <dbReference type="EMBL" id="MBB4001887.1"/>
    </source>
</evidence>
<proteinExistence type="predicted"/>
<comment type="caution">
    <text evidence="1">The sequence shown here is derived from an EMBL/GenBank/DDBJ whole genome shotgun (WGS) entry which is preliminary data.</text>
</comment>
<dbReference type="RefSeq" id="WP_183206359.1">
    <property type="nucleotide sequence ID" value="NZ_JAAAMM010000001.1"/>
</dbReference>
<sequence length="501" mass="52818">MADAVGAASPLGPYDILVALADDLSDRHLDAVEATVGLSIPGILVGRDLAELQTKAAASLAALTAPTQEAPLRVEIVPRLPIGLVEGTGFALAGRHADPEALRSLLGHGKSLVCLTGHGDGIDGDLGPLVLCPLDRDFLATGTMRPPTCRVSGHCHRCDARLGSQILKLRQLHPSAIRARAMIWNTCVGWPSRKSFVDRTHGAGMRLAVSTSIGALVTTSRISLASPVTIDALCAALVRGVPIGEAVAGHNASAQARRAGHRLLLFGDPLLRVAPGLARDAAPQPRLRPAQPARQAEQRLAVEAPPDRVADTRLVATIARLHAEVDEDRRADFAELCTALAREGLESHWARVGASIDVTPAVCPHCRAPANRHALQVAASATRHLVICRRCEVAADIPERPLIAVRLQAGGICRVTAYRPPSGAPWLGAIVARRCRPYASETGFWQQGADGTPARRMDVDAVGSEAPTTLAAVFLVGDRLHIFSRPYAASALAPLPVEVPT</sequence>
<reference evidence="1 2" key="1">
    <citation type="submission" date="2020-08" db="EMBL/GenBank/DDBJ databases">
        <title>Genomic Encyclopedia of Type Strains, Phase IV (KMG-IV): sequencing the most valuable type-strain genomes for metagenomic binning, comparative biology and taxonomic classification.</title>
        <authorList>
            <person name="Goeker M."/>
        </authorList>
    </citation>
    <scope>NUCLEOTIDE SEQUENCE [LARGE SCALE GENOMIC DNA]</scope>
    <source>
        <strain evidence="1 2">DSM 103570</strain>
    </source>
</reference>
<dbReference type="AlphaFoldDB" id="A0A7W6HB60"/>
<name>A0A7W6HB60_9HYPH</name>
<keyword evidence="2" id="KW-1185">Reference proteome</keyword>
<accession>A0A7W6HB60</accession>
<gene>
    <name evidence="1" type="ORF">GGR03_000934</name>
</gene>
<dbReference type="EMBL" id="JACIEM010000001">
    <property type="protein sequence ID" value="MBB4001887.1"/>
    <property type="molecule type" value="Genomic_DNA"/>
</dbReference>